<organism evidence="2 3">
    <name type="scientific">Vibrio marisflavi CECT 7928</name>
    <dbReference type="NCBI Taxonomy" id="634439"/>
    <lineage>
        <taxon>Bacteria</taxon>
        <taxon>Pseudomonadati</taxon>
        <taxon>Pseudomonadota</taxon>
        <taxon>Gammaproteobacteria</taxon>
        <taxon>Vibrionales</taxon>
        <taxon>Vibrionaceae</taxon>
        <taxon>Vibrio</taxon>
    </lineage>
</organism>
<dbReference type="PANTHER" id="PTHR33747:SF1">
    <property type="entry name" value="ADENYLATE CYCLASE-ASSOCIATED CAP C-TERMINAL DOMAIN-CONTAINING PROTEIN"/>
    <property type="match status" value="1"/>
</dbReference>
<dbReference type="Pfam" id="PF17775">
    <property type="entry name" value="YchJ_M-like"/>
    <property type="match status" value="1"/>
</dbReference>
<feature type="domain" description="YchJ-like middle NTF2-like" evidence="1">
    <location>
        <begin position="28"/>
        <end position="125"/>
    </location>
</feature>
<comment type="caution">
    <text evidence="2">The sequence shown here is derived from an EMBL/GenBank/DDBJ whole genome shotgun (WGS) entry which is preliminary data.</text>
</comment>
<dbReference type="InterPro" id="IPR004027">
    <property type="entry name" value="SEC_C_motif"/>
</dbReference>
<dbReference type="PANTHER" id="PTHR33747">
    <property type="entry name" value="UPF0225 PROTEIN SCO1677"/>
    <property type="match status" value="1"/>
</dbReference>
<dbReference type="InterPro" id="IPR048469">
    <property type="entry name" value="YchJ-like_M"/>
</dbReference>
<dbReference type="RefSeq" id="WP_237361444.1">
    <property type="nucleotide sequence ID" value="NZ_CAKLDM010000002.1"/>
</dbReference>
<dbReference type="InterPro" id="IPR032710">
    <property type="entry name" value="NTF2-like_dom_sf"/>
</dbReference>
<gene>
    <name evidence="2" type="ORF">VMF7928_02133</name>
</gene>
<dbReference type="NCBIfam" id="NF002449">
    <property type="entry name" value="PRK01617.1"/>
    <property type="match status" value="1"/>
</dbReference>
<sequence>MNLCPCGSSLPYSSCCEPIHNDHSKASTPEQLMRSRYSAHVLGLVEFVVQTYHPDCNAKAQTQQIAESVNSNWIRLNVVSSEEGIQEDEGFVTFQAFLSDNGQELCLQERSRFIREDGLWYYIDGTFPEELDKPAPILAKKPGRNDPCLCGSGKKFKKCCG</sequence>
<dbReference type="SUPFAM" id="SSF54427">
    <property type="entry name" value="NTF2-like"/>
    <property type="match status" value="1"/>
</dbReference>
<dbReference type="Pfam" id="PF02810">
    <property type="entry name" value="SEC-C"/>
    <property type="match status" value="1"/>
</dbReference>
<reference evidence="2" key="1">
    <citation type="submission" date="2021-11" db="EMBL/GenBank/DDBJ databases">
        <authorList>
            <person name="Rodrigo-Torres L."/>
            <person name="Arahal R. D."/>
            <person name="Lucena T."/>
        </authorList>
    </citation>
    <scope>NUCLEOTIDE SEQUENCE</scope>
    <source>
        <strain evidence="2">CECT 7928</strain>
    </source>
</reference>
<proteinExistence type="predicted"/>
<dbReference type="NCBIfam" id="NF002592">
    <property type="entry name" value="PRK02250.1"/>
    <property type="match status" value="1"/>
</dbReference>
<name>A0ABM9A547_9VIBR</name>
<evidence type="ECO:0000313" key="3">
    <source>
        <dbReference type="Proteomes" id="UP000838748"/>
    </source>
</evidence>
<evidence type="ECO:0000313" key="2">
    <source>
        <dbReference type="EMBL" id="CAH0539415.1"/>
    </source>
</evidence>
<dbReference type="Gene3D" id="3.10.450.50">
    <property type="match status" value="1"/>
</dbReference>
<keyword evidence="3" id="KW-1185">Reference proteome</keyword>
<protein>
    <recommendedName>
        <fullName evidence="1">YchJ-like middle NTF2-like domain-containing protein</fullName>
    </recommendedName>
</protein>
<dbReference type="EMBL" id="CAKLDM010000002">
    <property type="protein sequence ID" value="CAH0539415.1"/>
    <property type="molecule type" value="Genomic_DNA"/>
</dbReference>
<dbReference type="Proteomes" id="UP000838748">
    <property type="component" value="Unassembled WGS sequence"/>
</dbReference>
<dbReference type="SUPFAM" id="SSF103642">
    <property type="entry name" value="Sec-C motif"/>
    <property type="match status" value="1"/>
</dbReference>
<evidence type="ECO:0000259" key="1">
    <source>
        <dbReference type="Pfam" id="PF17775"/>
    </source>
</evidence>
<accession>A0ABM9A547</accession>